<evidence type="ECO:0000256" key="5">
    <source>
        <dbReference type="ARBA" id="ARBA00022821"/>
    </source>
</evidence>
<accession>A0A1E5VNH9</accession>
<evidence type="ECO:0000313" key="7">
    <source>
        <dbReference type="EMBL" id="OEL26614.1"/>
    </source>
</evidence>
<dbReference type="InterPro" id="IPR041118">
    <property type="entry name" value="Rx_N"/>
</dbReference>
<dbReference type="Pfam" id="PF18052">
    <property type="entry name" value="Rx_N"/>
    <property type="match status" value="1"/>
</dbReference>
<keyword evidence="8" id="KW-1185">Reference proteome</keyword>
<dbReference type="GO" id="GO:0000166">
    <property type="term" value="F:nucleotide binding"/>
    <property type="evidence" value="ECO:0007669"/>
    <property type="project" value="UniProtKB-KW"/>
</dbReference>
<evidence type="ECO:0000259" key="6">
    <source>
        <dbReference type="Pfam" id="PF18052"/>
    </source>
</evidence>
<dbReference type="Proteomes" id="UP000095767">
    <property type="component" value="Unassembled WGS sequence"/>
</dbReference>
<evidence type="ECO:0000256" key="2">
    <source>
        <dbReference type="ARBA" id="ARBA00022614"/>
    </source>
</evidence>
<comment type="similarity">
    <text evidence="1">Belongs to the disease resistance NB-LRR family.</text>
</comment>
<keyword evidence="3" id="KW-0677">Repeat</keyword>
<dbReference type="GO" id="GO:0006952">
    <property type="term" value="P:defense response"/>
    <property type="evidence" value="ECO:0007669"/>
    <property type="project" value="UniProtKB-KW"/>
</dbReference>
<reference evidence="7 8" key="1">
    <citation type="submission" date="2016-09" db="EMBL/GenBank/DDBJ databases">
        <title>The draft genome of Dichanthelium oligosanthes: A C3 panicoid grass species.</title>
        <authorList>
            <person name="Studer A.J."/>
            <person name="Schnable J.C."/>
            <person name="Brutnell T.P."/>
        </authorList>
    </citation>
    <scope>NUCLEOTIDE SEQUENCE [LARGE SCALE GENOMIC DNA]</scope>
    <source>
        <strain evidence="8">cv. Kellogg 1175</strain>
        <tissue evidence="7">Leaf</tissue>
    </source>
</reference>
<name>A0A1E5VNH9_9POAL</name>
<evidence type="ECO:0000256" key="1">
    <source>
        <dbReference type="ARBA" id="ARBA00008894"/>
    </source>
</evidence>
<dbReference type="PANTHER" id="PTHR33377">
    <property type="entry name" value="OS10G0134700 PROTEIN-RELATED"/>
    <property type="match status" value="1"/>
</dbReference>
<organism evidence="7 8">
    <name type="scientific">Dichanthelium oligosanthes</name>
    <dbReference type="NCBI Taxonomy" id="888268"/>
    <lineage>
        <taxon>Eukaryota</taxon>
        <taxon>Viridiplantae</taxon>
        <taxon>Streptophyta</taxon>
        <taxon>Embryophyta</taxon>
        <taxon>Tracheophyta</taxon>
        <taxon>Spermatophyta</taxon>
        <taxon>Magnoliopsida</taxon>
        <taxon>Liliopsida</taxon>
        <taxon>Poales</taxon>
        <taxon>Poaceae</taxon>
        <taxon>PACMAD clade</taxon>
        <taxon>Panicoideae</taxon>
        <taxon>Panicodae</taxon>
        <taxon>Paniceae</taxon>
        <taxon>Dichantheliinae</taxon>
        <taxon>Dichanthelium</taxon>
    </lineage>
</organism>
<dbReference type="PANTHER" id="PTHR33377:SF62">
    <property type="entry name" value="OS10G0133166 PROTEIN"/>
    <property type="match status" value="1"/>
</dbReference>
<comment type="caution">
    <text evidence="7">The sequence shown here is derived from an EMBL/GenBank/DDBJ whole genome shotgun (WGS) entry which is preliminary data.</text>
</comment>
<sequence>MDIVISAVASELVCRFISFLSKKYSSKTHLKGHLEMLQHLLLRARTIVEEAEGRYISNSGMLEQLKTLTEAMFRGYDVLDTY</sequence>
<gene>
    <name evidence="7" type="ORF">BAE44_0012367</name>
</gene>
<dbReference type="EMBL" id="LWDX02034266">
    <property type="protein sequence ID" value="OEL26614.1"/>
    <property type="molecule type" value="Genomic_DNA"/>
</dbReference>
<keyword evidence="5" id="KW-0611">Plant defense</keyword>
<dbReference type="AlphaFoldDB" id="A0A1E5VNH9"/>
<proteinExistence type="inferred from homology"/>
<feature type="domain" description="Disease resistance N-terminal" evidence="6">
    <location>
        <begin position="9"/>
        <end position="82"/>
    </location>
</feature>
<dbReference type="OrthoDB" id="689806at2759"/>
<evidence type="ECO:0000313" key="8">
    <source>
        <dbReference type="Proteomes" id="UP000095767"/>
    </source>
</evidence>
<keyword evidence="4" id="KW-0547">Nucleotide-binding</keyword>
<protein>
    <recommendedName>
        <fullName evidence="6">Disease resistance N-terminal domain-containing protein</fullName>
    </recommendedName>
</protein>
<evidence type="ECO:0000256" key="3">
    <source>
        <dbReference type="ARBA" id="ARBA00022737"/>
    </source>
</evidence>
<evidence type="ECO:0000256" key="4">
    <source>
        <dbReference type="ARBA" id="ARBA00022741"/>
    </source>
</evidence>
<feature type="non-terminal residue" evidence="7">
    <location>
        <position position="82"/>
    </location>
</feature>
<keyword evidence="2" id="KW-0433">Leucine-rich repeat</keyword>